<protein>
    <submittedName>
        <fullName evidence="1">Uncharacterized protein</fullName>
    </submittedName>
</protein>
<organism evidence="1 2">
    <name type="scientific">Novipirellula rosea</name>
    <dbReference type="NCBI Taxonomy" id="1031540"/>
    <lineage>
        <taxon>Bacteria</taxon>
        <taxon>Pseudomonadati</taxon>
        <taxon>Planctomycetota</taxon>
        <taxon>Planctomycetia</taxon>
        <taxon>Pirellulales</taxon>
        <taxon>Pirellulaceae</taxon>
        <taxon>Novipirellula</taxon>
    </lineage>
</organism>
<comment type="caution">
    <text evidence="1">The sequence shown here is derived from an EMBL/GenBank/DDBJ whole genome shotgun (WGS) entry which is preliminary data.</text>
</comment>
<name>A0ABP8NW05_9BACT</name>
<proteinExistence type="predicted"/>
<sequence length="59" mass="6490">MFCIAHPPPSPHGAADSAGFPEVARVQKTGKTPLAVECFRGFHTAYRNPYQECKYVGRP</sequence>
<reference evidence="2" key="1">
    <citation type="journal article" date="2019" name="Int. J. Syst. Evol. Microbiol.">
        <title>The Global Catalogue of Microorganisms (GCM) 10K type strain sequencing project: providing services to taxonomists for standard genome sequencing and annotation.</title>
        <authorList>
            <consortium name="The Broad Institute Genomics Platform"/>
            <consortium name="The Broad Institute Genome Sequencing Center for Infectious Disease"/>
            <person name="Wu L."/>
            <person name="Ma J."/>
        </authorList>
    </citation>
    <scope>NUCLEOTIDE SEQUENCE [LARGE SCALE GENOMIC DNA]</scope>
    <source>
        <strain evidence="2">JCM 17759</strain>
    </source>
</reference>
<accession>A0ABP8NW05</accession>
<evidence type="ECO:0000313" key="2">
    <source>
        <dbReference type="Proteomes" id="UP001500840"/>
    </source>
</evidence>
<dbReference type="EMBL" id="BAABGA010000120">
    <property type="protein sequence ID" value="GAA4472213.1"/>
    <property type="molecule type" value="Genomic_DNA"/>
</dbReference>
<dbReference type="Proteomes" id="UP001500840">
    <property type="component" value="Unassembled WGS sequence"/>
</dbReference>
<evidence type="ECO:0000313" key="1">
    <source>
        <dbReference type="EMBL" id="GAA4472213.1"/>
    </source>
</evidence>
<keyword evidence="2" id="KW-1185">Reference proteome</keyword>
<gene>
    <name evidence="1" type="ORF">GCM10023156_68210</name>
</gene>